<dbReference type="Pfam" id="PF10370">
    <property type="entry name" value="Rv2993c-like_N"/>
    <property type="match status" value="1"/>
</dbReference>
<accession>S5DWB8</accession>
<dbReference type="AlphaFoldDB" id="S5DWB8"/>
<dbReference type="GO" id="GO:0018773">
    <property type="term" value="F:acetylpyruvate hydrolase activity"/>
    <property type="evidence" value="ECO:0007669"/>
    <property type="project" value="TreeGrafter"/>
</dbReference>
<name>S5DWB8_9ACTN</name>
<reference evidence="4" key="1">
    <citation type="journal article" date="2013" name="Sci. Rep.">
        <title>Metagenomics uncovers a new group of low GC and ultra-small marine Actinobacteria.</title>
        <authorList>
            <person name="Ghai R."/>
            <person name="Mizuno C.M."/>
            <person name="Picazo A."/>
            <person name="Camacho A."/>
            <person name="Rodriguez-Valera F."/>
        </authorList>
    </citation>
    <scope>NUCLEOTIDE SEQUENCE</scope>
</reference>
<dbReference type="GO" id="GO:0019752">
    <property type="term" value="P:carboxylic acid metabolic process"/>
    <property type="evidence" value="ECO:0007669"/>
    <property type="project" value="UniProtKB-ARBA"/>
</dbReference>
<dbReference type="InterPro" id="IPR018833">
    <property type="entry name" value="Rv2993c-like_N"/>
</dbReference>
<feature type="domain" description="Fumarylacetoacetase-like C-terminal" evidence="2">
    <location>
        <begin position="55"/>
        <end position="254"/>
    </location>
</feature>
<dbReference type="PANTHER" id="PTHR11820:SF7">
    <property type="entry name" value="ACYLPYRUVASE FAHD1, MITOCHONDRIAL"/>
    <property type="match status" value="1"/>
</dbReference>
<evidence type="ECO:0000313" key="4">
    <source>
        <dbReference type="EMBL" id="AGQ19282.1"/>
    </source>
</evidence>
<dbReference type="Pfam" id="PF01557">
    <property type="entry name" value="FAA_hydrolase"/>
    <property type="match status" value="1"/>
</dbReference>
<dbReference type="InterPro" id="IPR036663">
    <property type="entry name" value="Fumarylacetoacetase_C_sf"/>
</dbReference>
<dbReference type="EMBL" id="KC811127">
    <property type="protein sequence ID" value="AGQ19282.1"/>
    <property type="molecule type" value="Genomic_DNA"/>
</dbReference>
<sequence length="255" mass="28225">MKIVRAKHQNEIFYGELIDGKVVRYEGSPLVVWESTEEIYELEEIELLAPVLPSKVVAVAKNYAKHAAEMGLPGYQYQADNPVFFIKPSTSVIGTGQNIIYPKIGQHVDHEGELALVISKISKNISKENWTDHVLGFTNANDLSERVLQGKTGHFTRAKGFDTFCPLGPYIQTEFSSNPELSVKAYVNGELKQDGNTRDMIFSIGEILEFITSIMTLLPGDVILTGTPEGVSKIEPGDEIKIEIETLGSLINLVE</sequence>
<proteinExistence type="predicted"/>
<dbReference type="InterPro" id="IPR011234">
    <property type="entry name" value="Fumarylacetoacetase-like_C"/>
</dbReference>
<keyword evidence="1" id="KW-0479">Metal-binding</keyword>
<organism evidence="4">
    <name type="scientific">Candidatus Actinomarina minuta</name>
    <dbReference type="NCBI Taxonomy" id="1389454"/>
    <lineage>
        <taxon>Bacteria</taxon>
        <taxon>Bacillati</taxon>
        <taxon>Actinomycetota</taxon>
        <taxon>Actinomycetes</taxon>
        <taxon>Candidatus Actinomarinidae</taxon>
        <taxon>Candidatus Actinomarinales</taxon>
        <taxon>Candidatus Actinomarineae</taxon>
        <taxon>Candidatus Actinomarinaceae</taxon>
        <taxon>Candidatus Actinomarina</taxon>
    </lineage>
</organism>
<dbReference type="Gene3D" id="3.90.850.10">
    <property type="entry name" value="Fumarylacetoacetase-like, C-terminal domain"/>
    <property type="match status" value="1"/>
</dbReference>
<evidence type="ECO:0000256" key="1">
    <source>
        <dbReference type="ARBA" id="ARBA00022723"/>
    </source>
</evidence>
<dbReference type="SUPFAM" id="SSF56529">
    <property type="entry name" value="FAH"/>
    <property type="match status" value="1"/>
</dbReference>
<evidence type="ECO:0000259" key="3">
    <source>
        <dbReference type="Pfam" id="PF10370"/>
    </source>
</evidence>
<feature type="domain" description="Rv2993c-like N-terminal" evidence="3">
    <location>
        <begin position="1"/>
        <end position="50"/>
    </location>
</feature>
<dbReference type="FunFam" id="3.90.850.10:FF:000002">
    <property type="entry name" value="2-hydroxyhepta-2,4-diene-1,7-dioate isomerase"/>
    <property type="match status" value="1"/>
</dbReference>
<protein>
    <submittedName>
        <fullName evidence="4">2-keto-4-pentenoate hydratase/2-oxohepta-3-ene-1,7-dioic acid hydratase (Catechol pathway)</fullName>
    </submittedName>
</protein>
<dbReference type="PANTHER" id="PTHR11820">
    <property type="entry name" value="ACYLPYRUVASE"/>
    <property type="match status" value="1"/>
</dbReference>
<evidence type="ECO:0000259" key="2">
    <source>
        <dbReference type="Pfam" id="PF01557"/>
    </source>
</evidence>
<dbReference type="GO" id="GO:0016853">
    <property type="term" value="F:isomerase activity"/>
    <property type="evidence" value="ECO:0007669"/>
    <property type="project" value="UniProtKB-ARBA"/>
</dbReference>
<dbReference type="GO" id="GO:0046872">
    <property type="term" value="F:metal ion binding"/>
    <property type="evidence" value="ECO:0007669"/>
    <property type="project" value="UniProtKB-KW"/>
</dbReference>